<protein>
    <submittedName>
        <fullName evidence="3">Uncharacterized protein</fullName>
    </submittedName>
</protein>
<accession>A0A915HL46</accession>
<organism evidence="2 3">
    <name type="scientific">Romanomermis culicivorax</name>
    <name type="common">Nematode worm</name>
    <dbReference type="NCBI Taxonomy" id="13658"/>
    <lineage>
        <taxon>Eukaryota</taxon>
        <taxon>Metazoa</taxon>
        <taxon>Ecdysozoa</taxon>
        <taxon>Nematoda</taxon>
        <taxon>Enoplea</taxon>
        <taxon>Dorylaimia</taxon>
        <taxon>Mermithida</taxon>
        <taxon>Mermithoidea</taxon>
        <taxon>Mermithidae</taxon>
        <taxon>Romanomermis</taxon>
    </lineage>
</organism>
<evidence type="ECO:0000256" key="1">
    <source>
        <dbReference type="SAM" id="MobiDB-lite"/>
    </source>
</evidence>
<evidence type="ECO:0000313" key="2">
    <source>
        <dbReference type="Proteomes" id="UP000887565"/>
    </source>
</evidence>
<dbReference type="WBParaSite" id="nRc.2.0.1.t02200-RA">
    <property type="protein sequence ID" value="nRc.2.0.1.t02200-RA"/>
    <property type="gene ID" value="nRc.2.0.1.g02200"/>
</dbReference>
<keyword evidence="2" id="KW-1185">Reference proteome</keyword>
<name>A0A915HL46_ROMCU</name>
<evidence type="ECO:0000313" key="3">
    <source>
        <dbReference type="WBParaSite" id="nRc.2.0.1.t02200-RA"/>
    </source>
</evidence>
<proteinExistence type="predicted"/>
<feature type="compositionally biased region" description="Gly residues" evidence="1">
    <location>
        <begin position="1"/>
        <end position="14"/>
    </location>
</feature>
<dbReference type="Proteomes" id="UP000887565">
    <property type="component" value="Unplaced"/>
</dbReference>
<feature type="compositionally biased region" description="Low complexity" evidence="1">
    <location>
        <begin position="15"/>
        <end position="33"/>
    </location>
</feature>
<dbReference type="AlphaFoldDB" id="A0A915HL46"/>
<reference evidence="3" key="1">
    <citation type="submission" date="2022-11" db="UniProtKB">
        <authorList>
            <consortium name="WormBaseParasite"/>
        </authorList>
    </citation>
    <scope>IDENTIFICATION</scope>
</reference>
<feature type="region of interest" description="Disordered" evidence="1">
    <location>
        <begin position="1"/>
        <end position="40"/>
    </location>
</feature>
<sequence>MNNRPGGGRYGRGPDGQLSVVGSSYGSSSVNVGQPPGYGR</sequence>